<keyword evidence="2" id="KW-1185">Reference proteome</keyword>
<dbReference type="RefSeq" id="WP_124146216.1">
    <property type="nucleotide sequence ID" value="NZ_CAWOKI010000144.1"/>
</dbReference>
<dbReference type="EMBL" id="RCBY01000002">
    <property type="protein sequence ID" value="RQH57544.1"/>
    <property type="molecule type" value="Genomic_DNA"/>
</dbReference>
<proteinExistence type="predicted"/>
<evidence type="ECO:0000313" key="2">
    <source>
        <dbReference type="Proteomes" id="UP000269154"/>
    </source>
</evidence>
<accession>A0A3N6PLX8</accession>
<sequence length="120" mass="14287">MDKDAKVKQLLIDIKNQRGDQRNQTIDSLLNITPKLPGICQDKHPDYLHAVNNTLFSVKHNIDKFFQEYKKRWRIDLIQNSPLLVRQRYVMWINGYLKYDILDLYRKTNQDISLDTPVGE</sequence>
<protein>
    <submittedName>
        <fullName evidence="1">Uncharacterized protein</fullName>
    </submittedName>
</protein>
<gene>
    <name evidence="1" type="ORF">D5R40_00795</name>
</gene>
<dbReference type="AlphaFoldDB" id="A0A3N6PLX8"/>
<comment type="caution">
    <text evidence="1">The sequence shown here is derived from an EMBL/GenBank/DDBJ whole genome shotgun (WGS) entry which is preliminary data.</text>
</comment>
<name>A0A3N6PLX8_9CYAN</name>
<organism evidence="1 2">
    <name type="scientific">Okeania hirsuta</name>
    <dbReference type="NCBI Taxonomy" id="1458930"/>
    <lineage>
        <taxon>Bacteria</taxon>
        <taxon>Bacillati</taxon>
        <taxon>Cyanobacteriota</taxon>
        <taxon>Cyanophyceae</taxon>
        <taxon>Oscillatoriophycideae</taxon>
        <taxon>Oscillatoriales</taxon>
        <taxon>Microcoleaceae</taxon>
        <taxon>Okeania</taxon>
    </lineage>
</organism>
<dbReference type="Proteomes" id="UP000269154">
    <property type="component" value="Unassembled WGS sequence"/>
</dbReference>
<reference evidence="1 2" key="1">
    <citation type="journal article" date="2018" name="ACS Chem. Biol.">
        <title>Ketoreductase domain dysfunction expands chemodiversity: malyngamide biosynthesis in the cyanobacterium Okeania hirsuta.</title>
        <authorList>
            <person name="Moss N.A."/>
            <person name="Leao T."/>
            <person name="Rankin M."/>
            <person name="McCullough T.M."/>
            <person name="Qu P."/>
            <person name="Korobeynikov A."/>
            <person name="Smith J.L."/>
            <person name="Gerwick L."/>
            <person name="Gerwick W.H."/>
        </authorList>
    </citation>
    <scope>NUCLEOTIDE SEQUENCE [LARGE SCALE GENOMIC DNA]</scope>
    <source>
        <strain evidence="1 2">PAB10Feb10-1</strain>
    </source>
</reference>
<evidence type="ECO:0000313" key="1">
    <source>
        <dbReference type="EMBL" id="RQH57544.1"/>
    </source>
</evidence>